<reference evidence="1 2" key="1">
    <citation type="submission" date="2020-04" db="EMBL/GenBank/DDBJ databases">
        <title>Perkinsus olseni comparative genomics.</title>
        <authorList>
            <person name="Bogema D.R."/>
        </authorList>
    </citation>
    <scope>NUCLEOTIDE SEQUENCE [LARGE SCALE GENOMIC DNA]</scope>
    <source>
        <strain evidence="1">00978-12</strain>
    </source>
</reference>
<organism evidence="1 2">
    <name type="scientific">Perkinsus olseni</name>
    <name type="common">Perkinsus atlanticus</name>
    <dbReference type="NCBI Taxonomy" id="32597"/>
    <lineage>
        <taxon>Eukaryota</taxon>
        <taxon>Sar</taxon>
        <taxon>Alveolata</taxon>
        <taxon>Perkinsozoa</taxon>
        <taxon>Perkinsea</taxon>
        <taxon>Perkinsida</taxon>
        <taxon>Perkinsidae</taxon>
        <taxon>Perkinsus</taxon>
    </lineage>
</organism>
<evidence type="ECO:0000313" key="2">
    <source>
        <dbReference type="Proteomes" id="UP000541610"/>
    </source>
</evidence>
<name>A0A7J6N3T9_PEROL</name>
<accession>A0A7J6N3T9</accession>
<gene>
    <name evidence="1" type="ORF">FOZ60_016398</name>
</gene>
<comment type="caution">
    <text evidence="1">The sequence shown here is derived from an EMBL/GenBank/DDBJ whole genome shotgun (WGS) entry which is preliminary data.</text>
</comment>
<dbReference type="Proteomes" id="UP000541610">
    <property type="component" value="Unassembled WGS sequence"/>
</dbReference>
<sequence length="102" mass="11763">YLSRRGLDKNVINKDLLWSMIDNPAKHRPHVTIVMIIVINGQPTIPTICLSNRDDLDHKKIDNLHNNDSVTEKMVVNIVYVKPFYQACELVTTSCTTICIWR</sequence>
<dbReference type="EMBL" id="JABANP010000870">
    <property type="protein sequence ID" value="KAF4678592.1"/>
    <property type="molecule type" value="Genomic_DNA"/>
</dbReference>
<proteinExistence type="predicted"/>
<dbReference type="AlphaFoldDB" id="A0A7J6N3T9"/>
<evidence type="ECO:0000313" key="1">
    <source>
        <dbReference type="EMBL" id="KAF4678592.1"/>
    </source>
</evidence>
<feature type="non-terminal residue" evidence="1">
    <location>
        <position position="1"/>
    </location>
</feature>
<protein>
    <submittedName>
        <fullName evidence="1">Uncharacterized protein</fullName>
    </submittedName>
</protein>